<dbReference type="EMBL" id="JBHUHY010000002">
    <property type="protein sequence ID" value="MFD2185587.1"/>
    <property type="molecule type" value="Genomic_DNA"/>
</dbReference>
<sequence length="63" mass="7356">MSSRRAAGDIYIIDFQYFGRFSKYIAQNFCSGNIADESKLRTGHRSVMNFDFIVSHRVFKSRL</sequence>
<keyword evidence="2" id="KW-1185">Reference proteome</keyword>
<evidence type="ECO:0000313" key="2">
    <source>
        <dbReference type="Proteomes" id="UP001597344"/>
    </source>
</evidence>
<gene>
    <name evidence="1" type="ORF">ACFSJT_02185</name>
</gene>
<proteinExistence type="predicted"/>
<dbReference type="Proteomes" id="UP001597344">
    <property type="component" value="Unassembled WGS sequence"/>
</dbReference>
<comment type="caution">
    <text evidence="1">The sequence shown here is derived from an EMBL/GenBank/DDBJ whole genome shotgun (WGS) entry which is preliminary data.</text>
</comment>
<name>A0ABW5AU23_9FLAO</name>
<organism evidence="1 2">
    <name type="scientific">Aquimarina celericrescens</name>
    <dbReference type="NCBI Taxonomy" id="1964542"/>
    <lineage>
        <taxon>Bacteria</taxon>
        <taxon>Pseudomonadati</taxon>
        <taxon>Bacteroidota</taxon>
        <taxon>Flavobacteriia</taxon>
        <taxon>Flavobacteriales</taxon>
        <taxon>Flavobacteriaceae</taxon>
        <taxon>Aquimarina</taxon>
    </lineage>
</organism>
<dbReference type="RefSeq" id="WP_378318562.1">
    <property type="nucleotide sequence ID" value="NZ_JBHUHY010000002.1"/>
</dbReference>
<accession>A0ABW5AU23</accession>
<evidence type="ECO:0000313" key="1">
    <source>
        <dbReference type="EMBL" id="MFD2185587.1"/>
    </source>
</evidence>
<reference evidence="2" key="1">
    <citation type="journal article" date="2019" name="Int. J. Syst. Evol. Microbiol.">
        <title>The Global Catalogue of Microorganisms (GCM) 10K type strain sequencing project: providing services to taxonomists for standard genome sequencing and annotation.</title>
        <authorList>
            <consortium name="The Broad Institute Genomics Platform"/>
            <consortium name="The Broad Institute Genome Sequencing Center for Infectious Disease"/>
            <person name="Wu L."/>
            <person name="Ma J."/>
        </authorList>
    </citation>
    <scope>NUCLEOTIDE SEQUENCE [LARGE SCALE GENOMIC DNA]</scope>
    <source>
        <strain evidence="2">DT92</strain>
    </source>
</reference>
<protein>
    <submittedName>
        <fullName evidence="1">Uncharacterized protein</fullName>
    </submittedName>
</protein>